<dbReference type="SUPFAM" id="SSF55811">
    <property type="entry name" value="Nudix"/>
    <property type="match status" value="1"/>
</dbReference>
<dbReference type="InterPro" id="IPR054105">
    <property type="entry name" value="WHD_NrtR"/>
</dbReference>
<evidence type="ECO:0000313" key="3">
    <source>
        <dbReference type="Proteomes" id="UP000255233"/>
    </source>
</evidence>
<dbReference type="OrthoDB" id="9786141at2"/>
<dbReference type="SUPFAM" id="SSF46785">
    <property type="entry name" value="Winged helix' DNA-binding domain"/>
    <property type="match status" value="1"/>
</dbReference>
<dbReference type="InterPro" id="IPR015797">
    <property type="entry name" value="NUDIX_hydrolase-like_dom_sf"/>
</dbReference>
<gene>
    <name evidence="2" type="ORF">NCTC11190_00360</name>
</gene>
<dbReference type="AlphaFoldDB" id="A0A379MNN4"/>
<accession>A0A379MNN4</accession>
<dbReference type="EMBL" id="UGVL01000001">
    <property type="protein sequence ID" value="SUE33163.1"/>
    <property type="molecule type" value="Genomic_DNA"/>
</dbReference>
<keyword evidence="3" id="KW-1185">Reference proteome</keyword>
<protein>
    <submittedName>
        <fullName evidence="2">Uncharacterized conserved protein</fullName>
    </submittedName>
</protein>
<dbReference type="InterPro" id="IPR036388">
    <property type="entry name" value="WH-like_DNA-bd_sf"/>
</dbReference>
<organism evidence="2 3">
    <name type="scientific">Rikenella microfusus</name>
    <dbReference type="NCBI Taxonomy" id="28139"/>
    <lineage>
        <taxon>Bacteria</taxon>
        <taxon>Pseudomonadati</taxon>
        <taxon>Bacteroidota</taxon>
        <taxon>Bacteroidia</taxon>
        <taxon>Bacteroidales</taxon>
        <taxon>Rikenellaceae</taxon>
        <taxon>Rikenella</taxon>
    </lineage>
</organism>
<dbReference type="STRING" id="880526.GCA_000427365_01082"/>
<dbReference type="Gene3D" id="3.90.79.10">
    <property type="entry name" value="Nucleoside Triphosphate Pyrophosphohydrolase"/>
    <property type="match status" value="1"/>
</dbReference>
<sequence>MEPSQEYMYAHVSIDCAIFGFDGNELNILLIEKEGTAAQKLPGSLIYQMEDTDSAAGRVLCELTGIRKMSLRQFRCFSSPDRAMDPDDVAWLEKTYGRPVGRLITIAYLSLCRINRTLSAAARRKAAHWCPVSDLPAMPFDHNRIAEEALCEIRQWTESEPAMLFELLPVKFTMAELRALYEAIYLRRFDIRNFCKKIARIPYIVRLDEKQTDVAHRAAHYYKFDRIAYNQLRQSM</sequence>
<evidence type="ECO:0000313" key="2">
    <source>
        <dbReference type="EMBL" id="SUE33163.1"/>
    </source>
</evidence>
<reference evidence="2 3" key="1">
    <citation type="submission" date="2018-06" db="EMBL/GenBank/DDBJ databases">
        <authorList>
            <consortium name="Pathogen Informatics"/>
            <person name="Doyle S."/>
        </authorList>
    </citation>
    <scope>NUCLEOTIDE SEQUENCE [LARGE SCALE GENOMIC DNA]</scope>
    <source>
        <strain evidence="2 3">NCTC11190</strain>
    </source>
</reference>
<dbReference type="RefSeq" id="WP_037291576.1">
    <property type="nucleotide sequence ID" value="NZ_CALVFX010000003.1"/>
</dbReference>
<dbReference type="Pfam" id="PF21906">
    <property type="entry name" value="WHD_NrtR"/>
    <property type="match status" value="1"/>
</dbReference>
<dbReference type="CDD" id="cd18873">
    <property type="entry name" value="NUDIX_NadM_like"/>
    <property type="match status" value="1"/>
</dbReference>
<dbReference type="Proteomes" id="UP000255233">
    <property type="component" value="Unassembled WGS sequence"/>
</dbReference>
<dbReference type="Gene3D" id="1.10.10.10">
    <property type="entry name" value="Winged helix-like DNA-binding domain superfamily/Winged helix DNA-binding domain"/>
    <property type="match status" value="1"/>
</dbReference>
<name>A0A379MNN4_9BACT</name>
<proteinExistence type="predicted"/>
<dbReference type="InterPro" id="IPR036390">
    <property type="entry name" value="WH_DNA-bd_sf"/>
</dbReference>
<evidence type="ECO:0000259" key="1">
    <source>
        <dbReference type="Pfam" id="PF21906"/>
    </source>
</evidence>
<feature type="domain" description="NrtR DNA-binding winged helix" evidence="1">
    <location>
        <begin position="165"/>
        <end position="224"/>
    </location>
</feature>